<name>A0A7I8D7G0_9FIRM</name>
<dbReference type="AlphaFoldDB" id="A0A7I8D7G0"/>
<reference evidence="2" key="1">
    <citation type="submission" date="2020-07" db="EMBL/GenBank/DDBJ databases">
        <title>Complete genome sequencing of Clostridia bacterium strain 12CBH8.</title>
        <authorList>
            <person name="Sakamoto M."/>
            <person name="Murakami T."/>
            <person name="Mori H."/>
        </authorList>
    </citation>
    <scope>NUCLEOTIDE SEQUENCE [LARGE SCALE GENOMIC DNA]</scope>
    <source>
        <strain evidence="2">12CBH8</strain>
    </source>
</reference>
<proteinExistence type="predicted"/>
<accession>A0A7I8D7G0</accession>
<keyword evidence="2" id="KW-1185">Reference proteome</keyword>
<evidence type="ECO:0000313" key="1">
    <source>
        <dbReference type="EMBL" id="BCI60564.1"/>
    </source>
</evidence>
<evidence type="ECO:0000313" key="2">
    <source>
        <dbReference type="Proteomes" id="UP000593890"/>
    </source>
</evidence>
<dbReference type="KEGG" id="sman:C12CBH8_12030"/>
<dbReference type="Proteomes" id="UP000593890">
    <property type="component" value="Chromosome"/>
</dbReference>
<sequence length="95" mass="10225">MFCNSCNNNNDTTLASLVDSSTVATSGCYTGFIPVSVNYNVVPGNFVSGTNFTNTNNNLASANPFSALDNTTQVYNRSSSCCRRSCCRCCRCCCR</sequence>
<organism evidence="1 2">
    <name type="scientific">Solibaculum mannosilyticum</name>
    <dbReference type="NCBI Taxonomy" id="2780922"/>
    <lineage>
        <taxon>Bacteria</taxon>
        <taxon>Bacillati</taxon>
        <taxon>Bacillota</taxon>
        <taxon>Clostridia</taxon>
        <taxon>Eubacteriales</taxon>
        <taxon>Oscillospiraceae</taxon>
        <taxon>Solibaculum</taxon>
    </lineage>
</organism>
<dbReference type="EMBL" id="AP023321">
    <property type="protein sequence ID" value="BCI60564.1"/>
    <property type="molecule type" value="Genomic_DNA"/>
</dbReference>
<dbReference type="RefSeq" id="WP_215532765.1">
    <property type="nucleotide sequence ID" value="NZ_AP023321.1"/>
</dbReference>
<gene>
    <name evidence="1" type="ORF">C12CBH8_12030</name>
</gene>
<protein>
    <submittedName>
        <fullName evidence="1">Uncharacterized protein</fullName>
    </submittedName>
</protein>